<keyword evidence="5" id="KW-1185">Reference proteome</keyword>
<feature type="compositionally biased region" description="Basic and acidic residues" evidence="2">
    <location>
        <begin position="163"/>
        <end position="174"/>
    </location>
</feature>
<dbReference type="PROSITE" id="PS50195">
    <property type="entry name" value="PX"/>
    <property type="match status" value="1"/>
</dbReference>
<feature type="compositionally biased region" description="Low complexity" evidence="2">
    <location>
        <begin position="150"/>
        <end position="159"/>
    </location>
</feature>
<proteinExistence type="predicted"/>
<dbReference type="InterPro" id="IPR001683">
    <property type="entry name" value="PX_dom"/>
</dbReference>
<dbReference type="InParanoid" id="I7MJR0"/>
<dbReference type="Gene3D" id="3.30.1520.10">
    <property type="entry name" value="Phox-like domain"/>
    <property type="match status" value="1"/>
</dbReference>
<dbReference type="HOGENOM" id="CLU_474515_0_0_1"/>
<feature type="region of interest" description="Disordered" evidence="2">
    <location>
        <begin position="145"/>
        <end position="174"/>
    </location>
</feature>
<accession>I7MJR0</accession>
<evidence type="ECO:0000259" key="3">
    <source>
        <dbReference type="PROSITE" id="PS50195"/>
    </source>
</evidence>
<dbReference type="InterPro" id="IPR036871">
    <property type="entry name" value="PX_dom_sf"/>
</dbReference>
<feature type="compositionally biased region" description="Low complexity" evidence="2">
    <location>
        <begin position="383"/>
        <end position="401"/>
    </location>
</feature>
<gene>
    <name evidence="4" type="ORF">TTHERM_00192150</name>
</gene>
<evidence type="ECO:0000256" key="2">
    <source>
        <dbReference type="SAM" id="MobiDB-lite"/>
    </source>
</evidence>
<dbReference type="Pfam" id="PF00787">
    <property type="entry name" value="PX"/>
    <property type="match status" value="1"/>
</dbReference>
<dbReference type="KEGG" id="tet:TTHERM_00192150"/>
<name>I7MJR0_TETTS</name>
<feature type="region of interest" description="Disordered" evidence="2">
    <location>
        <begin position="383"/>
        <end position="423"/>
    </location>
</feature>
<keyword evidence="1" id="KW-0175">Coiled coil</keyword>
<dbReference type="GO" id="GO:0035091">
    <property type="term" value="F:phosphatidylinositol binding"/>
    <property type="evidence" value="ECO:0007669"/>
    <property type="project" value="InterPro"/>
</dbReference>
<feature type="region of interest" description="Disordered" evidence="2">
    <location>
        <begin position="481"/>
        <end position="533"/>
    </location>
</feature>
<evidence type="ECO:0000313" key="4">
    <source>
        <dbReference type="EMBL" id="EAR96546.1"/>
    </source>
</evidence>
<feature type="region of interest" description="Disordered" evidence="2">
    <location>
        <begin position="440"/>
        <end position="468"/>
    </location>
</feature>
<dbReference type="RefSeq" id="XP_001016791.1">
    <property type="nucleotide sequence ID" value="XM_001016791.3"/>
</dbReference>
<feature type="compositionally biased region" description="Basic and acidic residues" evidence="2">
    <location>
        <begin position="355"/>
        <end position="364"/>
    </location>
</feature>
<feature type="compositionally biased region" description="Polar residues" evidence="2">
    <location>
        <begin position="411"/>
        <end position="423"/>
    </location>
</feature>
<feature type="domain" description="PX" evidence="3">
    <location>
        <begin position="7"/>
        <end position="126"/>
    </location>
</feature>
<feature type="region of interest" description="Disordered" evidence="2">
    <location>
        <begin position="348"/>
        <end position="367"/>
    </location>
</feature>
<dbReference type="EMBL" id="GG662693">
    <property type="protein sequence ID" value="EAR96546.1"/>
    <property type="molecule type" value="Genomic_DNA"/>
</dbReference>
<dbReference type="Proteomes" id="UP000009168">
    <property type="component" value="Unassembled WGS sequence"/>
</dbReference>
<protein>
    <submittedName>
        <fullName evidence="4">PX domain protein</fullName>
    </submittedName>
</protein>
<feature type="coiled-coil region" evidence="1">
    <location>
        <begin position="252"/>
        <end position="330"/>
    </location>
</feature>
<evidence type="ECO:0000313" key="5">
    <source>
        <dbReference type="Proteomes" id="UP000009168"/>
    </source>
</evidence>
<feature type="compositionally biased region" description="Basic and acidic residues" evidence="2">
    <location>
        <begin position="508"/>
        <end position="524"/>
    </location>
</feature>
<reference evidence="5" key="1">
    <citation type="journal article" date="2006" name="PLoS Biol.">
        <title>Macronuclear genome sequence of the ciliate Tetrahymena thermophila, a model eukaryote.</title>
        <authorList>
            <person name="Eisen J.A."/>
            <person name="Coyne R.S."/>
            <person name="Wu M."/>
            <person name="Wu D."/>
            <person name="Thiagarajan M."/>
            <person name="Wortman J.R."/>
            <person name="Badger J.H."/>
            <person name="Ren Q."/>
            <person name="Amedeo P."/>
            <person name="Jones K.M."/>
            <person name="Tallon L.J."/>
            <person name="Delcher A.L."/>
            <person name="Salzberg S.L."/>
            <person name="Silva J.C."/>
            <person name="Haas B.J."/>
            <person name="Majoros W.H."/>
            <person name="Farzad M."/>
            <person name="Carlton J.M."/>
            <person name="Smith R.K. Jr."/>
            <person name="Garg J."/>
            <person name="Pearlman R.E."/>
            <person name="Karrer K.M."/>
            <person name="Sun L."/>
            <person name="Manning G."/>
            <person name="Elde N.C."/>
            <person name="Turkewitz A.P."/>
            <person name="Asai D.J."/>
            <person name="Wilkes D.E."/>
            <person name="Wang Y."/>
            <person name="Cai H."/>
            <person name="Collins K."/>
            <person name="Stewart B.A."/>
            <person name="Lee S.R."/>
            <person name="Wilamowska K."/>
            <person name="Weinberg Z."/>
            <person name="Ruzzo W.L."/>
            <person name="Wloga D."/>
            <person name="Gaertig J."/>
            <person name="Frankel J."/>
            <person name="Tsao C.-C."/>
            <person name="Gorovsky M.A."/>
            <person name="Keeling P.J."/>
            <person name="Waller R.F."/>
            <person name="Patron N.J."/>
            <person name="Cherry J.M."/>
            <person name="Stover N.A."/>
            <person name="Krieger C.J."/>
            <person name="del Toro C."/>
            <person name="Ryder H.F."/>
            <person name="Williamson S.C."/>
            <person name="Barbeau R.A."/>
            <person name="Hamilton E.P."/>
            <person name="Orias E."/>
        </authorList>
    </citation>
    <scope>NUCLEOTIDE SEQUENCE [LARGE SCALE GENOMIC DNA]</scope>
    <source>
        <strain evidence="5">SB210</strain>
    </source>
</reference>
<dbReference type="GeneID" id="7824233"/>
<dbReference type="SMART" id="SM00312">
    <property type="entry name" value="PX"/>
    <property type="match status" value="1"/>
</dbReference>
<dbReference type="SUPFAM" id="SSF64268">
    <property type="entry name" value="PX domain"/>
    <property type="match status" value="1"/>
</dbReference>
<sequence length="575" mass="66873">MKQSQYPSQLQQMKVQITDFVNEEGTVFYNILVINQNTSSQLKIKARYSQLSELNESIQKFLKKYKSLRVQLPSFPAKKWWVVQDDSFINHRKSQLEQYFQELLQQEDSLLIDPLTDFLGYVDIGNSKSPKSLDEKLELLRKKHNEHTQNQKNSSNSSNTIRAHYEQSETQEKCSQDNEISFPLSFCEISLGATKNQHINIGSFSEEIRSIKRKSIDQSDFDNSSIMLLFPSPPNMRGSFPIYRQSNERGEESLLRSQIEAQRNNYQNLNKDSQNELDQSDTNYQNVIQQAMNCINRNKTVQPNVYIYNLEEYKATQRKFKREVEQIIESSEMSSGIEQNLFCDSDEEEFLDESGQQKKQDSCKKRQSQLQSQQQQLLSGSRSQCKCYNSGSDSESSSYSDSDGDDESYSNQSKLQQKSYTKSFQRNSIKNIIPIMQRSTDDDCAYNKRNKPKSRQSSGKKTNHKTDNILKYLNSSQSLRMDQSANQGDDEDDDAQQQTLNDSTKTIYKNEEDCNDNDHDHEQQEQQNSHNSQILRDLSYNSASRRSPTVCIHKNINDNKQFHIQFIQNLIELNQ</sequence>
<evidence type="ECO:0000256" key="1">
    <source>
        <dbReference type="SAM" id="Coils"/>
    </source>
</evidence>
<dbReference type="AlphaFoldDB" id="I7MJR0"/>
<organism evidence="4 5">
    <name type="scientific">Tetrahymena thermophila (strain SB210)</name>
    <dbReference type="NCBI Taxonomy" id="312017"/>
    <lineage>
        <taxon>Eukaryota</taxon>
        <taxon>Sar</taxon>
        <taxon>Alveolata</taxon>
        <taxon>Ciliophora</taxon>
        <taxon>Intramacronucleata</taxon>
        <taxon>Oligohymenophorea</taxon>
        <taxon>Hymenostomatida</taxon>
        <taxon>Tetrahymenina</taxon>
        <taxon>Tetrahymenidae</taxon>
        <taxon>Tetrahymena</taxon>
    </lineage>
</organism>
<dbReference type="CDD" id="cd06093">
    <property type="entry name" value="PX_domain"/>
    <property type="match status" value="1"/>
</dbReference>